<dbReference type="EMBL" id="UOFW01000158">
    <property type="protein sequence ID" value="VAX06252.1"/>
    <property type="molecule type" value="Genomic_DNA"/>
</dbReference>
<evidence type="ECO:0000313" key="1">
    <source>
        <dbReference type="EMBL" id="VAX06252.1"/>
    </source>
</evidence>
<organism evidence="1">
    <name type="scientific">hydrothermal vent metagenome</name>
    <dbReference type="NCBI Taxonomy" id="652676"/>
    <lineage>
        <taxon>unclassified sequences</taxon>
        <taxon>metagenomes</taxon>
        <taxon>ecological metagenomes</taxon>
    </lineage>
</organism>
<gene>
    <name evidence="1" type="ORF">MNBD_ALPHA03-1463</name>
</gene>
<accession>A0A3B1AR96</accession>
<sequence length="72" mass="8184">TSLKKSKIKQEKKVITHVSSVGARLLGRLDQIGQKLITRFRNLEVVTILQKMHKILAEHVIGVKVLKRLKST</sequence>
<reference evidence="1" key="1">
    <citation type="submission" date="2018-06" db="EMBL/GenBank/DDBJ databases">
        <authorList>
            <person name="Zhirakovskaya E."/>
        </authorList>
    </citation>
    <scope>NUCLEOTIDE SEQUENCE</scope>
</reference>
<feature type="non-terminal residue" evidence="1">
    <location>
        <position position="1"/>
    </location>
</feature>
<protein>
    <submittedName>
        <fullName evidence="1">Uncharacterized protein</fullName>
    </submittedName>
</protein>
<proteinExistence type="predicted"/>
<dbReference type="AlphaFoldDB" id="A0A3B1AR96"/>
<name>A0A3B1AR96_9ZZZZ</name>